<dbReference type="HOGENOM" id="CLU_016755_0_2_5"/>
<keyword evidence="9 14" id="KW-0520">NAD</keyword>
<dbReference type="SUPFAM" id="SSF55424">
    <property type="entry name" value="FAD/NAD-linked reductases, dimerisation (C-terminal) domain"/>
    <property type="match status" value="1"/>
</dbReference>
<evidence type="ECO:0000259" key="18">
    <source>
        <dbReference type="Pfam" id="PF07992"/>
    </source>
</evidence>
<evidence type="ECO:0000259" key="17">
    <source>
        <dbReference type="Pfam" id="PF02852"/>
    </source>
</evidence>
<feature type="domain" description="FAD/NAD(P)-binding" evidence="18">
    <location>
        <begin position="12"/>
        <end position="332"/>
    </location>
</feature>
<reference evidence="19 20" key="1">
    <citation type="journal article" date="2009" name="BMC Genomics">
        <title>Conservation in the face of diversity: multistrain analysis of an intracellular bacterium.</title>
        <authorList>
            <person name="Dark M.J."/>
            <person name="Herndon D.R."/>
            <person name="Kappmeyer L.S."/>
            <person name="Gonzales M.P."/>
            <person name="Nordeen E."/>
            <person name="Palmer G.H."/>
            <person name="Knowles D.P. Jr."/>
            <person name="Brayton K.A."/>
        </authorList>
    </citation>
    <scope>NUCLEOTIDE SEQUENCE [LARGE SCALE GENOMIC DNA]</scope>
    <source>
        <strain evidence="19 20">Florida</strain>
    </source>
</reference>
<evidence type="ECO:0000256" key="15">
    <source>
        <dbReference type="PIRSR" id="PIRSR000350-4"/>
    </source>
</evidence>
<comment type="catalytic activity">
    <reaction evidence="12 16">
        <text>N(6)-[(R)-dihydrolipoyl]-L-lysyl-[protein] + NAD(+) = N(6)-[(R)-lipoyl]-L-lysyl-[protein] + NADH + H(+)</text>
        <dbReference type="Rhea" id="RHEA:15045"/>
        <dbReference type="Rhea" id="RHEA-COMP:10474"/>
        <dbReference type="Rhea" id="RHEA-COMP:10475"/>
        <dbReference type="ChEBI" id="CHEBI:15378"/>
        <dbReference type="ChEBI" id="CHEBI:57540"/>
        <dbReference type="ChEBI" id="CHEBI:57945"/>
        <dbReference type="ChEBI" id="CHEBI:83099"/>
        <dbReference type="ChEBI" id="CHEBI:83100"/>
        <dbReference type="EC" id="1.8.1.4"/>
    </reaction>
</comment>
<evidence type="ECO:0000256" key="6">
    <source>
        <dbReference type="ARBA" id="ARBA00022630"/>
    </source>
</evidence>
<evidence type="ECO:0000256" key="5">
    <source>
        <dbReference type="ARBA" id="ARBA00022490"/>
    </source>
</evidence>
<feature type="domain" description="Pyridine nucleotide-disulphide oxidoreductase dimerisation" evidence="17">
    <location>
        <begin position="358"/>
        <end position="466"/>
    </location>
</feature>
<dbReference type="STRING" id="320483.AMF_156"/>
<dbReference type="InterPro" id="IPR001100">
    <property type="entry name" value="Pyr_nuc-diS_OxRdtase"/>
</dbReference>
<dbReference type="GO" id="GO:0050660">
    <property type="term" value="F:flavin adenine dinucleotide binding"/>
    <property type="evidence" value="ECO:0007669"/>
    <property type="project" value="InterPro"/>
</dbReference>
<dbReference type="KEGG" id="amf:AMF_156"/>
<comment type="subcellular location">
    <subcellularLocation>
        <location evidence="1">Cytoplasm</location>
    </subcellularLocation>
</comment>
<dbReference type="EC" id="1.8.1.4" evidence="3 16"/>
<dbReference type="PANTHER" id="PTHR22912">
    <property type="entry name" value="DISULFIDE OXIDOREDUCTASE"/>
    <property type="match status" value="1"/>
</dbReference>
<dbReference type="eggNOG" id="COG1249">
    <property type="taxonomic scope" value="Bacteria"/>
</dbReference>
<evidence type="ECO:0000313" key="19">
    <source>
        <dbReference type="EMBL" id="ACM49039.1"/>
    </source>
</evidence>
<dbReference type="PROSITE" id="PS00076">
    <property type="entry name" value="PYRIDINE_REDOX_1"/>
    <property type="match status" value="1"/>
</dbReference>
<keyword evidence="11 16" id="KW-0676">Redox-active center</keyword>
<protein>
    <recommendedName>
        <fullName evidence="4 16">Dihydrolipoyl dehydrogenase</fullName>
        <ecNumber evidence="3 16">1.8.1.4</ecNumber>
    </recommendedName>
</protein>
<dbReference type="GO" id="GO:0006103">
    <property type="term" value="P:2-oxoglutarate metabolic process"/>
    <property type="evidence" value="ECO:0007669"/>
    <property type="project" value="TreeGrafter"/>
</dbReference>
<comment type="miscellaneous">
    <text evidence="16">The active site is a redox-active disulfide bond.</text>
</comment>
<accession>B9KHS7</accession>
<evidence type="ECO:0000256" key="2">
    <source>
        <dbReference type="ARBA" id="ARBA00007532"/>
    </source>
</evidence>
<dbReference type="GO" id="GO:0005737">
    <property type="term" value="C:cytoplasm"/>
    <property type="evidence" value="ECO:0007669"/>
    <property type="project" value="UniProtKB-SubCell"/>
</dbReference>
<dbReference type="InterPro" id="IPR050151">
    <property type="entry name" value="Class-I_Pyr_Nuc-Dis_Oxidored"/>
</dbReference>
<keyword evidence="20" id="KW-1185">Reference proteome</keyword>
<evidence type="ECO:0000256" key="3">
    <source>
        <dbReference type="ARBA" id="ARBA00012608"/>
    </source>
</evidence>
<evidence type="ECO:0000256" key="7">
    <source>
        <dbReference type="ARBA" id="ARBA00022827"/>
    </source>
</evidence>
<comment type="cofactor">
    <cofactor evidence="14 16">
        <name>FAD</name>
        <dbReference type="ChEBI" id="CHEBI:57692"/>
    </cofactor>
    <text evidence="14 16">Binds 1 FAD per subunit.</text>
</comment>
<keyword evidence="8 16" id="KW-0560">Oxidoreductase</keyword>
<dbReference type="Pfam" id="PF07992">
    <property type="entry name" value="Pyr_redox_2"/>
    <property type="match status" value="1"/>
</dbReference>
<dbReference type="InterPro" id="IPR036188">
    <property type="entry name" value="FAD/NAD-bd_sf"/>
</dbReference>
<sequence>MCVCRFFMESCDLIVVGSGPGGYIAAIRAAQLGYRVTVVEKEESLGGVCLNWGCIPTKSLLKSAEIYSKLRKADSFGVEVSGNISVNIAKVVARSREAVSRLGHGVAGLMKKHGVKVHQGFAQVLGGGKVAIQQKDKPLTLAAKHIILATGASARLVPGLDEKMLWTARDAMLPKALPKSLLIIGSGAIGIEFASFYSHMGSKVTVVEMQDRILPLEDKAVSEFMQKVLQAQGIEILTGGSVPSLKKAGPAMQAQIKLGTQKVITLECDKAIAAIGVIPNTHGLGLENTKAALDERGFIVTDDCCRTAEPNLYAIGDVAGPPCLAHKASHEAVMCVEGIAASDGILKDKPHPLGVHNIPSCIYSIPQVASIGLTEEQARAQGLDIKVGVSHANCSGKAIVSGAVDGFVKVIIDSTSGELLGAHMVGEEVTEMINGYVIGKKLEATDLDLLSTIFPHPTLSEMMHEAVLAALGRPLNG</sequence>
<evidence type="ECO:0000256" key="9">
    <source>
        <dbReference type="ARBA" id="ARBA00023027"/>
    </source>
</evidence>
<keyword evidence="7 14" id="KW-0274">FAD</keyword>
<dbReference type="SUPFAM" id="SSF51905">
    <property type="entry name" value="FAD/NAD(P)-binding domain"/>
    <property type="match status" value="1"/>
</dbReference>
<feature type="binding site" evidence="14">
    <location>
        <position position="276"/>
    </location>
    <ligand>
        <name>NAD(+)</name>
        <dbReference type="ChEBI" id="CHEBI:57540"/>
    </ligand>
</feature>
<keyword evidence="10" id="KW-1015">Disulfide bond</keyword>
<evidence type="ECO:0000256" key="1">
    <source>
        <dbReference type="ARBA" id="ARBA00004496"/>
    </source>
</evidence>
<dbReference type="InterPro" id="IPR006258">
    <property type="entry name" value="Lipoamide_DH"/>
</dbReference>
<dbReference type="InterPro" id="IPR004099">
    <property type="entry name" value="Pyr_nucl-diS_OxRdtase_dimer"/>
</dbReference>
<dbReference type="PRINTS" id="PR00411">
    <property type="entry name" value="PNDRDTASEI"/>
</dbReference>
<evidence type="ECO:0000256" key="11">
    <source>
        <dbReference type="ARBA" id="ARBA00023284"/>
    </source>
</evidence>
<dbReference type="Gene3D" id="3.50.50.60">
    <property type="entry name" value="FAD/NAD(P)-binding domain"/>
    <property type="match status" value="2"/>
</dbReference>
<dbReference type="NCBIfam" id="TIGR01350">
    <property type="entry name" value="lipoamide_DH"/>
    <property type="match status" value="1"/>
</dbReference>
<feature type="active site" description="Proton acceptor" evidence="13">
    <location>
        <position position="456"/>
    </location>
</feature>
<evidence type="ECO:0000256" key="16">
    <source>
        <dbReference type="RuleBase" id="RU003692"/>
    </source>
</evidence>
<dbReference type="InterPro" id="IPR023753">
    <property type="entry name" value="FAD/NAD-binding_dom"/>
</dbReference>
<keyword evidence="14" id="KW-0547">Nucleotide-binding</keyword>
<feature type="binding site" evidence="14">
    <location>
        <begin position="185"/>
        <end position="192"/>
    </location>
    <ligand>
        <name>NAD(+)</name>
        <dbReference type="ChEBI" id="CHEBI:57540"/>
    </ligand>
</feature>
<feature type="binding site" evidence="14">
    <location>
        <position position="58"/>
    </location>
    <ligand>
        <name>FAD</name>
        <dbReference type="ChEBI" id="CHEBI:57692"/>
    </ligand>
</feature>
<dbReference type="EMBL" id="CP001079">
    <property type="protein sequence ID" value="ACM49039.1"/>
    <property type="molecule type" value="Genomic_DNA"/>
</dbReference>
<dbReference type="GO" id="GO:0004148">
    <property type="term" value="F:dihydrolipoyl dehydrogenase (NADH) activity"/>
    <property type="evidence" value="ECO:0007669"/>
    <property type="project" value="UniProtKB-EC"/>
</dbReference>
<dbReference type="PANTHER" id="PTHR22912:SF217">
    <property type="entry name" value="DIHYDROLIPOYL DEHYDROGENASE"/>
    <property type="match status" value="1"/>
</dbReference>
<dbReference type="Proteomes" id="UP000007307">
    <property type="component" value="Chromosome"/>
</dbReference>
<evidence type="ECO:0000256" key="8">
    <source>
        <dbReference type="ARBA" id="ARBA00023002"/>
    </source>
</evidence>
<dbReference type="InterPro" id="IPR012999">
    <property type="entry name" value="Pyr_OxRdtase_I_AS"/>
</dbReference>
<dbReference type="PIRSF" id="PIRSF000350">
    <property type="entry name" value="Mercury_reductase_MerA"/>
    <property type="match status" value="1"/>
</dbReference>
<dbReference type="PRINTS" id="PR00368">
    <property type="entry name" value="FADPNR"/>
</dbReference>
<evidence type="ECO:0000256" key="12">
    <source>
        <dbReference type="ARBA" id="ARBA00049187"/>
    </source>
</evidence>
<keyword evidence="5" id="KW-0963">Cytoplasm</keyword>
<name>B9KHS7_ANAMF</name>
<proteinExistence type="inferred from homology"/>
<evidence type="ECO:0000256" key="14">
    <source>
        <dbReference type="PIRSR" id="PIRSR000350-3"/>
    </source>
</evidence>
<dbReference type="InterPro" id="IPR016156">
    <property type="entry name" value="FAD/NAD-linked_Rdtase_dimer_sf"/>
</dbReference>
<feature type="binding site" evidence="14">
    <location>
        <position position="317"/>
    </location>
    <ligand>
        <name>FAD</name>
        <dbReference type="ChEBI" id="CHEBI:57692"/>
    </ligand>
</feature>
<dbReference type="AlphaFoldDB" id="B9KHS7"/>
<evidence type="ECO:0000256" key="13">
    <source>
        <dbReference type="PIRSR" id="PIRSR000350-2"/>
    </source>
</evidence>
<dbReference type="Pfam" id="PF02852">
    <property type="entry name" value="Pyr_redox_dim"/>
    <property type="match status" value="1"/>
</dbReference>
<comment type="similarity">
    <text evidence="2 16">Belongs to the class-I pyridine nucleotide-disulfide oxidoreductase family.</text>
</comment>
<dbReference type="Gene3D" id="3.30.390.30">
    <property type="match status" value="1"/>
</dbReference>
<feature type="binding site" evidence="14">
    <location>
        <position position="208"/>
    </location>
    <ligand>
        <name>NAD(+)</name>
        <dbReference type="ChEBI" id="CHEBI:57540"/>
    </ligand>
</feature>
<evidence type="ECO:0000313" key="20">
    <source>
        <dbReference type="Proteomes" id="UP000007307"/>
    </source>
</evidence>
<dbReference type="FunFam" id="3.30.390.30:FF:000001">
    <property type="entry name" value="Dihydrolipoyl dehydrogenase"/>
    <property type="match status" value="1"/>
</dbReference>
<keyword evidence="6 16" id="KW-0285">Flavoprotein</keyword>
<organism evidence="19 20">
    <name type="scientific">Anaplasma marginale (strain Florida)</name>
    <dbReference type="NCBI Taxonomy" id="320483"/>
    <lineage>
        <taxon>Bacteria</taxon>
        <taxon>Pseudomonadati</taxon>
        <taxon>Pseudomonadota</taxon>
        <taxon>Alphaproteobacteria</taxon>
        <taxon>Rickettsiales</taxon>
        <taxon>Anaplasmataceae</taxon>
        <taxon>Anaplasma</taxon>
    </lineage>
</organism>
<evidence type="ECO:0000256" key="10">
    <source>
        <dbReference type="ARBA" id="ARBA00023157"/>
    </source>
</evidence>
<gene>
    <name evidence="19" type="primary">pdhD</name>
    <name evidence="19" type="ordered locus">AMF_156</name>
</gene>
<feature type="disulfide bond" description="Redox-active" evidence="15">
    <location>
        <begin position="49"/>
        <end position="54"/>
    </location>
</feature>
<evidence type="ECO:0000256" key="4">
    <source>
        <dbReference type="ARBA" id="ARBA00016961"/>
    </source>
</evidence>